<evidence type="ECO:0000256" key="6">
    <source>
        <dbReference type="PIRSR" id="PIRSR602401-1"/>
    </source>
</evidence>
<dbReference type="GO" id="GO:0004497">
    <property type="term" value="F:monooxygenase activity"/>
    <property type="evidence" value="ECO:0007669"/>
    <property type="project" value="UniProtKB-KW"/>
</dbReference>
<keyword evidence="8" id="KW-0812">Transmembrane</keyword>
<dbReference type="EMBL" id="JAFJYH010000158">
    <property type="protein sequence ID" value="KAG4417340.1"/>
    <property type="molecule type" value="Genomic_DNA"/>
</dbReference>
<evidence type="ECO:0008006" key="11">
    <source>
        <dbReference type="Google" id="ProtNLM"/>
    </source>
</evidence>
<comment type="cofactor">
    <cofactor evidence="6">
        <name>heme</name>
        <dbReference type="ChEBI" id="CHEBI:30413"/>
    </cofactor>
</comment>
<dbReference type="InterPro" id="IPR050364">
    <property type="entry name" value="Cytochrome_P450_fung"/>
</dbReference>
<keyword evidence="5 7" id="KW-0503">Monooxygenase</keyword>
<feature type="binding site" description="axial binding residue" evidence="6">
    <location>
        <position position="448"/>
    </location>
    <ligand>
        <name>heme</name>
        <dbReference type="ChEBI" id="CHEBI:30413"/>
    </ligand>
    <ligandPart>
        <name>Fe</name>
        <dbReference type="ChEBI" id="CHEBI:18248"/>
    </ligandPart>
</feature>
<evidence type="ECO:0000313" key="9">
    <source>
        <dbReference type="EMBL" id="KAG4417340.1"/>
    </source>
</evidence>
<comment type="caution">
    <text evidence="9">The sequence shown here is derived from an EMBL/GenBank/DDBJ whole genome shotgun (WGS) entry which is preliminary data.</text>
</comment>
<proteinExistence type="inferred from homology"/>
<dbReference type="InterPro" id="IPR036396">
    <property type="entry name" value="Cyt_P450_sf"/>
</dbReference>
<dbReference type="PANTHER" id="PTHR46300:SF2">
    <property type="entry name" value="CYTOCHROME P450 MONOOXYGENASE ALNH-RELATED"/>
    <property type="match status" value="1"/>
</dbReference>
<evidence type="ECO:0000256" key="5">
    <source>
        <dbReference type="ARBA" id="ARBA00023033"/>
    </source>
</evidence>
<dbReference type="PANTHER" id="PTHR46300">
    <property type="entry name" value="P450, PUTATIVE (EUROFUNG)-RELATED-RELATED"/>
    <property type="match status" value="1"/>
</dbReference>
<keyword evidence="8" id="KW-1133">Transmembrane helix</keyword>
<evidence type="ECO:0000256" key="7">
    <source>
        <dbReference type="RuleBase" id="RU000461"/>
    </source>
</evidence>
<dbReference type="GO" id="GO:0020037">
    <property type="term" value="F:heme binding"/>
    <property type="evidence" value="ECO:0007669"/>
    <property type="project" value="InterPro"/>
</dbReference>
<accession>A0A8H7W4X8</accession>
<dbReference type="GO" id="GO:0005506">
    <property type="term" value="F:iron ion binding"/>
    <property type="evidence" value="ECO:0007669"/>
    <property type="project" value="InterPro"/>
</dbReference>
<name>A0A8H7W4X8_9HELO</name>
<feature type="transmembrane region" description="Helical" evidence="8">
    <location>
        <begin position="6"/>
        <end position="24"/>
    </location>
</feature>
<keyword evidence="4 6" id="KW-0408">Iron</keyword>
<dbReference type="Pfam" id="PF00067">
    <property type="entry name" value="p450"/>
    <property type="match status" value="1"/>
</dbReference>
<evidence type="ECO:0000256" key="2">
    <source>
        <dbReference type="ARBA" id="ARBA00022723"/>
    </source>
</evidence>
<keyword evidence="3 7" id="KW-0560">Oxidoreductase</keyword>
<evidence type="ECO:0000313" key="10">
    <source>
        <dbReference type="Proteomes" id="UP000664132"/>
    </source>
</evidence>
<evidence type="ECO:0000256" key="8">
    <source>
        <dbReference type="SAM" id="Phobius"/>
    </source>
</evidence>
<reference evidence="9" key="1">
    <citation type="submission" date="2021-02" db="EMBL/GenBank/DDBJ databases">
        <title>Genome sequence Cadophora malorum strain M34.</title>
        <authorList>
            <person name="Stefanovic E."/>
            <person name="Vu D."/>
            <person name="Scully C."/>
            <person name="Dijksterhuis J."/>
            <person name="Roader J."/>
            <person name="Houbraken J."/>
        </authorList>
    </citation>
    <scope>NUCLEOTIDE SEQUENCE</scope>
    <source>
        <strain evidence="9">M34</strain>
    </source>
</reference>
<dbReference type="Proteomes" id="UP000664132">
    <property type="component" value="Unassembled WGS sequence"/>
</dbReference>
<organism evidence="9 10">
    <name type="scientific">Cadophora malorum</name>
    <dbReference type="NCBI Taxonomy" id="108018"/>
    <lineage>
        <taxon>Eukaryota</taxon>
        <taxon>Fungi</taxon>
        <taxon>Dikarya</taxon>
        <taxon>Ascomycota</taxon>
        <taxon>Pezizomycotina</taxon>
        <taxon>Leotiomycetes</taxon>
        <taxon>Helotiales</taxon>
        <taxon>Ploettnerulaceae</taxon>
        <taxon>Cadophora</taxon>
    </lineage>
</organism>
<sequence length="523" mass="59108">MMSSQYPIEAIVASLVTLLALIIFKFRNIGSREPDIPPGPKSTFMLGNALDFPTSFPHIKFTQWARQYGEIFSLKVFTRTIIVLSSPSAIKEILDTKSTQTSARPYSILVQRATNGSLLALENPENRIWKHGRKLITSSFLSKDRLPTQLRAQKLESLHLMHDLLEDPTHVYDHIGRTTLSVLTSLLYGLRITKDGPLHPKTYFRSVKLLNEGLDPGAHPPVDSFWPLQYVPQQWAYWKRFADSTRTIRDELYTSLHARCELDIKNNTQTGSYIESLILSQQDLKLSRDDIIGLGTMILDAGVETSSSFLQSLMLSLLANPIVQSTAQAEIDRTVGPDRLPDIEDFAHTPYIRALIDEAFRFCSILPVGLPHVATTDISFKRYRIPRDSIIFMNVHGLYHDPALFDNPETFDPERFIGNEFGTKSDISETELASFRKTFPFGAGRRICPGESLARRTIALNTMNLLWGFDFQKDSSGTGNYDLDSFSKPGIELSPKPFTCISTPRSEAKKQMIKERYAMTFST</sequence>
<dbReference type="Gene3D" id="1.10.630.10">
    <property type="entry name" value="Cytochrome P450"/>
    <property type="match status" value="1"/>
</dbReference>
<dbReference type="OrthoDB" id="1103324at2759"/>
<dbReference type="InterPro" id="IPR002401">
    <property type="entry name" value="Cyt_P450_E_grp-I"/>
</dbReference>
<comment type="similarity">
    <text evidence="1 7">Belongs to the cytochrome P450 family.</text>
</comment>
<gene>
    <name evidence="9" type="ORF">IFR04_009555</name>
</gene>
<dbReference type="InterPro" id="IPR017972">
    <property type="entry name" value="Cyt_P450_CS"/>
</dbReference>
<keyword evidence="8" id="KW-0472">Membrane</keyword>
<dbReference type="InterPro" id="IPR001128">
    <property type="entry name" value="Cyt_P450"/>
</dbReference>
<evidence type="ECO:0000256" key="4">
    <source>
        <dbReference type="ARBA" id="ARBA00023004"/>
    </source>
</evidence>
<dbReference type="GO" id="GO:0016705">
    <property type="term" value="F:oxidoreductase activity, acting on paired donors, with incorporation or reduction of molecular oxygen"/>
    <property type="evidence" value="ECO:0007669"/>
    <property type="project" value="InterPro"/>
</dbReference>
<protein>
    <recommendedName>
        <fullName evidence="11">Cytochrome P450</fullName>
    </recommendedName>
</protein>
<keyword evidence="2 6" id="KW-0479">Metal-binding</keyword>
<dbReference type="PRINTS" id="PR00463">
    <property type="entry name" value="EP450I"/>
</dbReference>
<dbReference type="PROSITE" id="PS00086">
    <property type="entry name" value="CYTOCHROME_P450"/>
    <property type="match status" value="1"/>
</dbReference>
<evidence type="ECO:0000256" key="3">
    <source>
        <dbReference type="ARBA" id="ARBA00023002"/>
    </source>
</evidence>
<dbReference type="PRINTS" id="PR00385">
    <property type="entry name" value="P450"/>
</dbReference>
<dbReference type="AlphaFoldDB" id="A0A8H7W4X8"/>
<dbReference type="SUPFAM" id="SSF48264">
    <property type="entry name" value="Cytochrome P450"/>
    <property type="match status" value="1"/>
</dbReference>
<keyword evidence="6 7" id="KW-0349">Heme</keyword>
<evidence type="ECO:0000256" key="1">
    <source>
        <dbReference type="ARBA" id="ARBA00010617"/>
    </source>
</evidence>
<keyword evidence="10" id="KW-1185">Reference proteome</keyword>